<feature type="region of interest" description="Disordered" evidence="2">
    <location>
        <begin position="671"/>
        <end position="692"/>
    </location>
</feature>
<keyword evidence="1" id="KW-0175">Coiled coil</keyword>
<feature type="compositionally biased region" description="Polar residues" evidence="2">
    <location>
        <begin position="220"/>
        <end position="229"/>
    </location>
</feature>
<feature type="coiled-coil region" evidence="1">
    <location>
        <begin position="1464"/>
        <end position="1491"/>
    </location>
</feature>
<gene>
    <name evidence="3" type="ORF">PVSEL_1203330</name>
</gene>
<dbReference type="VEuPathDB" id="PlasmoDB:PVSEL_1203330"/>
<feature type="region of interest" description="Disordered" evidence="2">
    <location>
        <begin position="210"/>
        <end position="232"/>
    </location>
</feature>
<feature type="compositionally biased region" description="Basic and acidic residues" evidence="2">
    <location>
        <begin position="210"/>
        <end position="219"/>
    </location>
</feature>
<dbReference type="VEuPathDB" id="PlasmoDB:PVBDA_1203770"/>
<organism evidence="3 4">
    <name type="scientific">Plasmodium vinckei</name>
    <dbReference type="NCBI Taxonomy" id="5860"/>
    <lineage>
        <taxon>Eukaryota</taxon>
        <taxon>Sar</taxon>
        <taxon>Alveolata</taxon>
        <taxon>Apicomplexa</taxon>
        <taxon>Aconoidasida</taxon>
        <taxon>Haemosporida</taxon>
        <taxon>Plasmodiidae</taxon>
        <taxon>Plasmodium</taxon>
        <taxon>Plasmodium (Vinckeia)</taxon>
    </lineage>
</organism>
<proteinExistence type="predicted"/>
<dbReference type="VEuPathDB" id="PlasmoDB:PVVCY_1203640"/>
<dbReference type="EMBL" id="LR865433">
    <property type="protein sequence ID" value="CAD2110168.1"/>
    <property type="molecule type" value="Genomic_DNA"/>
</dbReference>
<evidence type="ECO:0000256" key="1">
    <source>
        <dbReference type="SAM" id="Coils"/>
    </source>
</evidence>
<dbReference type="VEuPathDB" id="PlasmoDB:PVLDE_1203830"/>
<reference evidence="3 4" key="1">
    <citation type="submission" date="2020-08" db="EMBL/GenBank/DDBJ databases">
        <authorList>
            <person name="Ramaprasad A."/>
        </authorList>
    </citation>
    <scope>NUCLEOTIDE SEQUENCE [LARGE SCALE GENOMIC DNA]</scope>
</reference>
<dbReference type="VEuPathDB" id="PlasmoDB:PVPCR_1203660"/>
<dbReference type="Proteomes" id="UP000515697">
    <property type="component" value="Chromosome PVSEL_12"/>
</dbReference>
<evidence type="ECO:0000313" key="3">
    <source>
        <dbReference type="EMBL" id="CAD2110168.1"/>
    </source>
</evidence>
<evidence type="ECO:0000313" key="4">
    <source>
        <dbReference type="Proteomes" id="UP000515697"/>
    </source>
</evidence>
<evidence type="ECO:0000256" key="2">
    <source>
        <dbReference type="SAM" id="MobiDB-lite"/>
    </source>
</evidence>
<name>A0A6V7T8P6_PLAVN</name>
<feature type="compositionally biased region" description="Basic and acidic residues" evidence="2">
    <location>
        <begin position="671"/>
        <end position="684"/>
    </location>
</feature>
<feature type="compositionally biased region" description="Polar residues" evidence="2">
    <location>
        <begin position="987"/>
        <end position="1001"/>
    </location>
</feature>
<accession>A0A6V7T8P6</accession>
<feature type="region of interest" description="Disordered" evidence="2">
    <location>
        <begin position="976"/>
        <end position="1009"/>
    </location>
</feature>
<sequence length="1763" mass="208489">MKNRIRRYMVVVIIIFQFFEKYNGIKLKRFYDYFNFIQPIKIDGYSKYQLNYNFQNVNIKKNKKNKRDRITTVGPIEWNLPATQNEETIEDFDGLGKNQNKEIDHLEIDKKPTHKKDFLNGELLNEEEINEHMRFQQWNDSLIYSDENAFYYDIENKCVNTKSYKKINQVNTTFYKKELCLNNTSINLIPFNTKKSGESKLNYDAYDTHDIHDSDKENPNKNGCVSTSQDEAKETILSEDEVKNLSDIEYTKKTNIFFPKKSLYSSVYIGKDGFNDFLEKGIDSIKMSLNKYLNSFYENNLEINLNDKIYIMFILKYAKSYILDIIYKTFQTKQLNELEIESDMSIYPDKDNNDNNNNKFMNSEVYLDMLSEYEEILNILTEFFNKVHDMFKINETELTEYLKNQKKKDIINYSTPYVLKSNEETERHIKNMWTFFNCNIFNNELPNFDFIPFYWMNSKIDNLLNIPNMKTYNITNQNFINLPNILLCPALRTSPILLNYTILKIMYEYYKLIHVDILPFNQVKNFKKLNKFDPVKQKIIKYVHGVSGLLENIDFYFYTPHLGDLNLTPEQSATFFSYIKNVEPNQDTVLYNMEYNKYINFYDNIQNDTQTQEENKNQKQKDDDDFVNDDLVFLLLKSKTTNDINKAIKMAQNVYIKKNVNLLWGEHAYPESDGTPKESGDNLKNENIQSTNLTSEPGALQKFRIPLNEFAASLFLCDVNNSTKYLTQGIDKLKELTEFDLTYVHNALTNACLKFLHDSGNENEDVEGMLKKYENNEKVETTNNIMALQMMVVLGELFRNIRKMRTKEKYFFKKILQTDVLADIYKNTSIYDENMDINAVDNVIKNIKIDYPLNQNLILSHQNKENNNSSITGNGREDVAYYFLNYYTKNLFRFDLPNNIIIKYTDNISGLSFSDYNYDYINNDIIIYINNDVNNSLLLSRLILDECLNIYEKYTTYIHKFGSNVDNQIIKEAKKKNEANAEKTTQSKDTNQVEELNTQNEEPNESDIPVDAKNYTEESIDPSNVSLDNIKEVKSVEKTNDDENRDDLKSDDELIDDEQVDIFNYSKINKIKQFIRFIIEYNNWPFFMDELMGLEYYLNQDEINRLGNKEEYDNNLNNFYMKLKNANIDKNRIMEILTNSIKREDPKQIWEEDKIPIKHIASAIYTNNYINIYNVFSKGINKLLKLNMNDVDFIMNKCKYACEIIYYKRLEEIKSPTNNLLFTMYNENLSCIEYFFDKLKEKLILISLVKTENVFDTLIKLISDIFPNKTSTETEINNKDSPKTKDQINELIFLQKPGQNNNRSAFTDPTNRITVTNNMFQYFNKEIFGNKINKNVQIEFIKDYKLLSSHANYINTFENSKIFINDNVYSINVLANVLLKEMSEIFYFYNNNQIQSENKLYLKNNFTSLYLPTVFKYSKGFEKYETSQTFNFGEDTSASKNEFSNEMDNVLNDVNGKNEFSNTLDRTELEREKNEMDMKNLINRIAKYDHEEMFKEIMEYRKTKYNDNAEIQKCLEEYLYTYEKINLLRYGNQNDEKNSQETNDAGFEPIDIKTIYLNYMYKYIEYMIKKKELPISFNSINEEWINSLTELENQKILSYSTRNSSGHLYDLLINSNACSSKRALEILEKSLEYSPEQNEHNELMDGLTEKTISRSEDKDAIKNFDEFVIWINKNKKKDFELPKNSDFQDEPGSDNIKEDIRQVIDQYNSIYDTNPNKNIDPNNVTIDNLKDIVKKHNISKEDIQAAISQLDMPPDFDIDSLFK</sequence>
<protein>
    <submittedName>
        <fullName evidence="3">Uncharacterized protein</fullName>
    </submittedName>
</protein>